<accession>A0A4R6QFG9</accession>
<name>A0A4R6QFG9_9FLAO</name>
<proteinExistence type="predicted"/>
<keyword evidence="4" id="KW-1185">Reference proteome</keyword>
<keyword evidence="1" id="KW-0175">Coiled coil</keyword>
<dbReference type="OrthoDB" id="707246at2"/>
<sequence length="316" mass="36537">MRINLLLIAMMLNYFISFSQNELAKKGTITLADNQKVVFSNLTLTNGKFIFTENNSTSKTELSLNEVKYIDDEKMSRIFTNKSVETVEEANKIQENIQLAIIESEKKEMDERLRIMREEAGSLKLRRNGIFKTKEDFIYDRIGSFEEVVAKGLIGFEKKPLAKIEDNCFFYYKKTDEKVKNVFAISYKGHLYFQIYAILENRNKTDRAQTNSFPNSFVRVLSAGENYYYLEADLANAWAQGFAYGGIGGATGGYLAETMVNRKGVVWDIKNKEFNIFKNCKDYNEFIKAIYPDGIQQCEKHQPDITKIREVIEKIK</sequence>
<keyword evidence="2" id="KW-0732">Signal</keyword>
<feature type="signal peptide" evidence="2">
    <location>
        <begin position="1"/>
        <end position="19"/>
    </location>
</feature>
<evidence type="ECO:0000313" key="4">
    <source>
        <dbReference type="Proteomes" id="UP000295260"/>
    </source>
</evidence>
<dbReference type="EMBL" id="SNXR01000011">
    <property type="protein sequence ID" value="TDP61120.1"/>
    <property type="molecule type" value="Genomic_DNA"/>
</dbReference>
<evidence type="ECO:0000313" key="3">
    <source>
        <dbReference type="EMBL" id="TDP61120.1"/>
    </source>
</evidence>
<evidence type="ECO:0008006" key="5">
    <source>
        <dbReference type="Google" id="ProtNLM"/>
    </source>
</evidence>
<evidence type="ECO:0000256" key="1">
    <source>
        <dbReference type="SAM" id="Coils"/>
    </source>
</evidence>
<feature type="coiled-coil region" evidence="1">
    <location>
        <begin position="99"/>
        <end position="126"/>
    </location>
</feature>
<dbReference type="AlphaFoldDB" id="A0A4R6QFG9"/>
<evidence type="ECO:0000256" key="2">
    <source>
        <dbReference type="SAM" id="SignalP"/>
    </source>
</evidence>
<protein>
    <recommendedName>
        <fullName evidence="5">GLPGLI family protein</fullName>
    </recommendedName>
</protein>
<feature type="chain" id="PRO_5020591743" description="GLPGLI family protein" evidence="2">
    <location>
        <begin position="20"/>
        <end position="316"/>
    </location>
</feature>
<gene>
    <name evidence="3" type="ORF">BC748_0732</name>
</gene>
<organism evidence="3 4">
    <name type="scientific">Flavobacterium dankookense</name>
    <dbReference type="NCBI Taxonomy" id="706186"/>
    <lineage>
        <taxon>Bacteria</taxon>
        <taxon>Pseudomonadati</taxon>
        <taxon>Bacteroidota</taxon>
        <taxon>Flavobacteriia</taxon>
        <taxon>Flavobacteriales</taxon>
        <taxon>Flavobacteriaceae</taxon>
        <taxon>Flavobacterium</taxon>
    </lineage>
</organism>
<comment type="caution">
    <text evidence="3">The sequence shown here is derived from an EMBL/GenBank/DDBJ whole genome shotgun (WGS) entry which is preliminary data.</text>
</comment>
<reference evidence="3 4" key="1">
    <citation type="submission" date="2019-03" db="EMBL/GenBank/DDBJ databases">
        <title>Genomic Encyclopedia of Archaeal and Bacterial Type Strains, Phase II (KMG-II): from individual species to whole genera.</title>
        <authorList>
            <person name="Goeker M."/>
        </authorList>
    </citation>
    <scope>NUCLEOTIDE SEQUENCE [LARGE SCALE GENOMIC DNA]</scope>
    <source>
        <strain evidence="3 4">DSM 25687</strain>
    </source>
</reference>
<dbReference type="Proteomes" id="UP000295260">
    <property type="component" value="Unassembled WGS sequence"/>
</dbReference>
<dbReference type="RefSeq" id="WP_133532065.1">
    <property type="nucleotide sequence ID" value="NZ_SNXR01000011.1"/>
</dbReference>